<dbReference type="PANTHER" id="PTHR31170:SF20">
    <property type="entry name" value="DUF247 DOMAIN PROTEIN"/>
    <property type="match status" value="1"/>
</dbReference>
<reference evidence="2" key="1">
    <citation type="submission" date="2025-08" db="UniProtKB">
        <authorList>
            <consortium name="RefSeq"/>
        </authorList>
    </citation>
    <scope>IDENTIFICATION</scope>
</reference>
<gene>
    <name evidence="2" type="primary">LOC105128139</name>
</gene>
<dbReference type="InterPro" id="IPR004158">
    <property type="entry name" value="DUF247_pln"/>
</dbReference>
<proteinExistence type="predicted"/>
<sequence>MLHEEQKFLLLVKRPIISLVVDDPALVQHFHSAANAGCLEFIYLIMEISNSPAWQTPNEDHISIDIRVKESLRNANEKAFIPDKVSIGPYRHGKRGLEAMEQHKWRYVHALLNRRPNLEASLDDCLTALRRWNIEHACCEEESSFATDEFLQMMLVDGCFSFEMFLKYSTLSLRRRNDPVFTTPGMLFDLRSNRMLLENQIPLFILLRLYEVVQFLNNALISSPSLPSKVSSGISLHVLEHFSSDTVQNITSYVFFMKNLFSSDKDVKLLQQRNILTNYDSTEKEVARLFKKLFEEVNLNESSYDGLFDQVEEHKGTRTT</sequence>
<evidence type="ECO:0000313" key="1">
    <source>
        <dbReference type="Proteomes" id="UP000694918"/>
    </source>
</evidence>
<dbReference type="Pfam" id="PF03140">
    <property type="entry name" value="DUF247"/>
    <property type="match status" value="2"/>
</dbReference>
<dbReference type="AlphaFoldDB" id="A0AAJ6XR58"/>
<dbReference type="PANTHER" id="PTHR31170">
    <property type="entry name" value="BNAC04G53230D PROTEIN"/>
    <property type="match status" value="1"/>
</dbReference>
<dbReference type="RefSeq" id="XP_011027971.1">
    <property type="nucleotide sequence ID" value="XM_011029669.1"/>
</dbReference>
<evidence type="ECO:0000313" key="2">
    <source>
        <dbReference type="RefSeq" id="XP_011027971.1"/>
    </source>
</evidence>
<organism evidence="1 2">
    <name type="scientific">Populus euphratica</name>
    <name type="common">Euphrates poplar</name>
    <dbReference type="NCBI Taxonomy" id="75702"/>
    <lineage>
        <taxon>Eukaryota</taxon>
        <taxon>Viridiplantae</taxon>
        <taxon>Streptophyta</taxon>
        <taxon>Embryophyta</taxon>
        <taxon>Tracheophyta</taxon>
        <taxon>Spermatophyta</taxon>
        <taxon>Magnoliopsida</taxon>
        <taxon>eudicotyledons</taxon>
        <taxon>Gunneridae</taxon>
        <taxon>Pentapetalae</taxon>
        <taxon>rosids</taxon>
        <taxon>fabids</taxon>
        <taxon>Malpighiales</taxon>
        <taxon>Salicaceae</taxon>
        <taxon>Saliceae</taxon>
        <taxon>Populus</taxon>
    </lineage>
</organism>
<accession>A0AAJ6XR58</accession>
<name>A0AAJ6XR58_POPEU</name>
<dbReference type="Proteomes" id="UP000694918">
    <property type="component" value="Unplaced"/>
</dbReference>
<dbReference type="GeneID" id="105128139"/>
<keyword evidence="1" id="KW-1185">Reference proteome</keyword>
<dbReference type="KEGG" id="peu:105128139"/>
<protein>
    <submittedName>
        <fullName evidence="2">Uncharacterized protein LOC105128139</fullName>
    </submittedName>
</protein>